<dbReference type="Proteomes" id="UP000261540">
    <property type="component" value="Unplaced"/>
</dbReference>
<dbReference type="STRING" id="1676925.ENSPKIP00000026698"/>
<protein>
    <submittedName>
        <fullName evidence="1">Uncharacterized protein</fullName>
    </submittedName>
</protein>
<sequence>MVFFFFHKHVHKHEVQRTSGHASYLSPRKRRALVHLRRNKSMIKPADKGGAMVIMDRATYVNEAHHQLNQPQYYQRLEKPLSHKTLPEVKRILLKLKDEGFLDKKQFTYLFPPAEPRSRLFYLLPKIQRPNIIGHPFCNAPWPPYHVRLQQQHLCHSRIYRTLSEPNQLQKRGTF</sequence>
<evidence type="ECO:0000313" key="2">
    <source>
        <dbReference type="Proteomes" id="UP000261540"/>
    </source>
</evidence>
<evidence type="ECO:0000313" key="1">
    <source>
        <dbReference type="Ensembl" id="ENSPKIP00000026698.1"/>
    </source>
</evidence>
<keyword evidence="2" id="KW-1185">Reference proteome</keyword>
<dbReference type="GeneTree" id="ENSGT00940000154669"/>
<name>A0A3B3S8A7_9TELE</name>
<reference evidence="1" key="2">
    <citation type="submission" date="2025-09" db="UniProtKB">
        <authorList>
            <consortium name="Ensembl"/>
        </authorList>
    </citation>
    <scope>IDENTIFICATION</scope>
</reference>
<accession>A0A3B3S8A7</accession>
<dbReference type="Ensembl" id="ENSPKIT00000007457.1">
    <property type="protein sequence ID" value="ENSPKIP00000026698.1"/>
    <property type="gene ID" value="ENSPKIG00000009071.1"/>
</dbReference>
<dbReference type="AlphaFoldDB" id="A0A3B3S8A7"/>
<reference evidence="1" key="1">
    <citation type="submission" date="2025-08" db="UniProtKB">
        <authorList>
            <consortium name="Ensembl"/>
        </authorList>
    </citation>
    <scope>IDENTIFICATION</scope>
</reference>
<proteinExistence type="predicted"/>
<organism evidence="1 2">
    <name type="scientific">Paramormyrops kingsleyae</name>
    <dbReference type="NCBI Taxonomy" id="1676925"/>
    <lineage>
        <taxon>Eukaryota</taxon>
        <taxon>Metazoa</taxon>
        <taxon>Chordata</taxon>
        <taxon>Craniata</taxon>
        <taxon>Vertebrata</taxon>
        <taxon>Euteleostomi</taxon>
        <taxon>Actinopterygii</taxon>
        <taxon>Neopterygii</taxon>
        <taxon>Teleostei</taxon>
        <taxon>Osteoglossocephala</taxon>
        <taxon>Osteoglossomorpha</taxon>
        <taxon>Osteoglossiformes</taxon>
        <taxon>Mormyridae</taxon>
        <taxon>Paramormyrops</taxon>
    </lineage>
</organism>